<feature type="domain" description="Ubiquitin-like" evidence="2">
    <location>
        <begin position="1"/>
        <end position="80"/>
    </location>
</feature>
<feature type="compositionally biased region" description="Polar residues" evidence="1">
    <location>
        <begin position="389"/>
        <end position="401"/>
    </location>
</feature>
<feature type="region of interest" description="Disordered" evidence="1">
    <location>
        <begin position="79"/>
        <end position="125"/>
    </location>
</feature>
<dbReference type="InterPro" id="IPR036339">
    <property type="entry name" value="PUB-like_dom_sf"/>
</dbReference>
<dbReference type="PANTHER" id="PTHR23153:SF38">
    <property type="entry name" value="UBX DOMAIN-CONTAINING PROTEIN 6"/>
    <property type="match status" value="1"/>
</dbReference>
<reference evidence="3" key="1">
    <citation type="submission" date="2021-01" db="EMBL/GenBank/DDBJ databases">
        <authorList>
            <person name="Corre E."/>
            <person name="Pelletier E."/>
            <person name="Niang G."/>
            <person name="Scheremetjew M."/>
            <person name="Finn R."/>
            <person name="Kale V."/>
            <person name="Holt S."/>
            <person name="Cochrane G."/>
            <person name="Meng A."/>
            <person name="Brown T."/>
            <person name="Cohen L."/>
        </authorList>
    </citation>
    <scope>NUCLEOTIDE SEQUENCE</scope>
    <source>
        <strain evidence="3">B650</strain>
    </source>
</reference>
<dbReference type="PANTHER" id="PTHR23153">
    <property type="entry name" value="UBX-RELATED"/>
    <property type="match status" value="1"/>
</dbReference>
<name>A0A7S2JSB3_9STRA</name>
<protein>
    <recommendedName>
        <fullName evidence="2">Ubiquitin-like domain-containing protein</fullName>
    </recommendedName>
</protein>
<organism evidence="3">
    <name type="scientific">Leptocylindrus danicus</name>
    <dbReference type="NCBI Taxonomy" id="163516"/>
    <lineage>
        <taxon>Eukaryota</taxon>
        <taxon>Sar</taxon>
        <taxon>Stramenopiles</taxon>
        <taxon>Ochrophyta</taxon>
        <taxon>Bacillariophyta</taxon>
        <taxon>Coscinodiscophyceae</taxon>
        <taxon>Chaetocerotophycidae</taxon>
        <taxon>Leptocylindrales</taxon>
        <taxon>Leptocylindraceae</taxon>
        <taxon>Leptocylindrus</taxon>
    </lineage>
</organism>
<dbReference type="CDD" id="cd09212">
    <property type="entry name" value="PUB"/>
    <property type="match status" value="1"/>
</dbReference>
<dbReference type="AlphaFoldDB" id="A0A7S2JSB3"/>
<dbReference type="SUPFAM" id="SSF143503">
    <property type="entry name" value="PUG domain-like"/>
    <property type="match status" value="1"/>
</dbReference>
<feature type="region of interest" description="Disordered" evidence="1">
    <location>
        <begin position="389"/>
        <end position="444"/>
    </location>
</feature>
<dbReference type="InterPro" id="IPR000626">
    <property type="entry name" value="Ubiquitin-like_dom"/>
</dbReference>
<dbReference type="Pfam" id="PF00240">
    <property type="entry name" value="ubiquitin"/>
    <property type="match status" value="1"/>
</dbReference>
<evidence type="ECO:0000256" key="1">
    <source>
        <dbReference type="SAM" id="MobiDB-lite"/>
    </source>
</evidence>
<proteinExistence type="predicted"/>
<feature type="region of interest" description="Disordered" evidence="1">
    <location>
        <begin position="228"/>
        <end position="252"/>
    </location>
</feature>
<feature type="compositionally biased region" description="Low complexity" evidence="1">
    <location>
        <begin position="79"/>
        <end position="124"/>
    </location>
</feature>
<dbReference type="InterPro" id="IPR018997">
    <property type="entry name" value="PUB_domain"/>
</dbReference>
<feature type="compositionally biased region" description="Low complexity" evidence="1">
    <location>
        <begin position="1"/>
        <end position="17"/>
    </location>
</feature>
<feature type="region of interest" description="Disordered" evidence="1">
    <location>
        <begin position="1"/>
        <end position="23"/>
    </location>
</feature>
<feature type="compositionally biased region" description="Low complexity" evidence="1">
    <location>
        <begin position="228"/>
        <end position="244"/>
    </location>
</feature>
<dbReference type="CDD" id="cd17039">
    <property type="entry name" value="Ubl_ubiquitin_like"/>
    <property type="match status" value="1"/>
</dbReference>
<dbReference type="Gene3D" id="1.20.58.2190">
    <property type="match status" value="1"/>
</dbReference>
<dbReference type="InterPro" id="IPR029071">
    <property type="entry name" value="Ubiquitin-like_domsf"/>
</dbReference>
<evidence type="ECO:0000313" key="3">
    <source>
        <dbReference type="EMBL" id="CAD9556135.1"/>
    </source>
</evidence>
<dbReference type="GO" id="GO:0005737">
    <property type="term" value="C:cytoplasm"/>
    <property type="evidence" value="ECO:0007669"/>
    <property type="project" value="TreeGrafter"/>
</dbReference>
<dbReference type="SMART" id="SM00580">
    <property type="entry name" value="PUG"/>
    <property type="match status" value="1"/>
</dbReference>
<dbReference type="EMBL" id="HBGY01001099">
    <property type="protein sequence ID" value="CAD9556135.1"/>
    <property type="molecule type" value="Transcribed_RNA"/>
</dbReference>
<dbReference type="PROSITE" id="PS50053">
    <property type="entry name" value="UBIQUITIN_2"/>
    <property type="match status" value="1"/>
</dbReference>
<dbReference type="Pfam" id="PF09409">
    <property type="entry name" value="PUB"/>
    <property type="match status" value="1"/>
</dbReference>
<sequence length="444" mass="47274">MKLFLSLTSSPSTPRTPIELPEDASADKLRELVAEETKIPLDKLKIIYRGRMIQKSENVVSDFKLEEDSVLHCMGKPLSSTSTASAADDATDAATNPTPSSSSTTKSTPSDCTNESSTSTNFSTVIQSGEMKRSVDATTFQTALSTLLKLVNNVISHPNEEKYRKVKQSNGAFQRRLGGLTGAKELMFSAGFVEETVEGDGLVYLMKPSAEAWPKLLQTQSALQAATTTASSTSTSTATSTSLPFMPPPQPSAFPNNPNPAAMQNAMNMLQDPNALQSMLSNPMMQQALLNDPRIANDPMMRQSMETFMRDPAMLSRMLSDPMMRSRLEQAMSMASASGSMNMLPAATGPSPAVGMGNAGADANLTDDMMQRMQQMQQLQQFMSAMNAQGTANGSGASNTNIPPPGNSNAGNASGSGSGNSGGDSQMTEEEMIAEAIARSLREN</sequence>
<accession>A0A7S2JSB3</accession>
<dbReference type="SUPFAM" id="SSF54236">
    <property type="entry name" value="Ubiquitin-like"/>
    <property type="match status" value="1"/>
</dbReference>
<gene>
    <name evidence="3" type="ORF">LDAN0321_LOCUS743</name>
</gene>
<dbReference type="Gene3D" id="3.10.20.90">
    <property type="entry name" value="Phosphatidylinositol 3-kinase Catalytic Subunit, Chain A, domain 1"/>
    <property type="match status" value="1"/>
</dbReference>
<evidence type="ECO:0000259" key="2">
    <source>
        <dbReference type="PROSITE" id="PS50053"/>
    </source>
</evidence>